<dbReference type="Gene3D" id="2.40.70.10">
    <property type="entry name" value="Acid Proteases"/>
    <property type="match status" value="1"/>
</dbReference>
<keyword evidence="1" id="KW-0472">Membrane</keyword>
<keyword evidence="3" id="KW-1185">Reference proteome</keyword>
<evidence type="ECO:0000313" key="3">
    <source>
        <dbReference type="Proteomes" id="UP000620124"/>
    </source>
</evidence>
<proteinExistence type="predicted"/>
<dbReference type="EMBL" id="JACAZI010000010">
    <property type="protein sequence ID" value="KAF7349888.1"/>
    <property type="molecule type" value="Genomic_DNA"/>
</dbReference>
<dbReference type="Proteomes" id="UP000620124">
    <property type="component" value="Unassembled WGS sequence"/>
</dbReference>
<keyword evidence="1" id="KW-1133">Transmembrane helix</keyword>
<name>A0A8H7CWH8_9AGAR</name>
<dbReference type="SUPFAM" id="SSF50630">
    <property type="entry name" value="Acid proteases"/>
    <property type="match status" value="1"/>
</dbReference>
<sequence>MSCLHPPFHFSRRNNGRWSILIDGISVDGKNIAVPPLTAHGAPAGNYITLMDTETPSASFPEDIIRRLMAFIPGSFRLPDGSWSILCDKNEYCERRNRWSTIHDPSSRPFGYRYFDRNNSLNFRFDHHSWQPRIRLALRNHNHAQYLLSVRGSSSRWQLCFLDTLRFNLGDTDTKAPTANATMQFLSQTDPVYARTDVLKVREAELAALQSTGSAPAAAGFVAAADSIPSTPENSNTSFLIKKYGPVINSVPSSPGNSDSASLINKYGPIIIGLLGANLLVVLILAVIELILCCALSAAERLVGRRGTLR</sequence>
<gene>
    <name evidence="2" type="ORF">MVEN_01289400</name>
</gene>
<reference evidence="2" key="1">
    <citation type="submission" date="2020-05" db="EMBL/GenBank/DDBJ databases">
        <title>Mycena genomes resolve the evolution of fungal bioluminescence.</title>
        <authorList>
            <person name="Tsai I.J."/>
        </authorList>
    </citation>
    <scope>NUCLEOTIDE SEQUENCE</scope>
    <source>
        <strain evidence="2">CCC161011</strain>
    </source>
</reference>
<organism evidence="2 3">
    <name type="scientific">Mycena venus</name>
    <dbReference type="NCBI Taxonomy" id="2733690"/>
    <lineage>
        <taxon>Eukaryota</taxon>
        <taxon>Fungi</taxon>
        <taxon>Dikarya</taxon>
        <taxon>Basidiomycota</taxon>
        <taxon>Agaricomycotina</taxon>
        <taxon>Agaricomycetes</taxon>
        <taxon>Agaricomycetidae</taxon>
        <taxon>Agaricales</taxon>
        <taxon>Marasmiineae</taxon>
        <taxon>Mycenaceae</taxon>
        <taxon>Mycena</taxon>
    </lineage>
</organism>
<feature type="transmembrane region" description="Helical" evidence="1">
    <location>
        <begin position="270"/>
        <end position="296"/>
    </location>
</feature>
<dbReference type="InterPro" id="IPR021109">
    <property type="entry name" value="Peptidase_aspartic_dom_sf"/>
</dbReference>
<accession>A0A8H7CWH8</accession>
<dbReference type="AlphaFoldDB" id="A0A8H7CWH8"/>
<keyword evidence="1" id="KW-0812">Transmembrane</keyword>
<evidence type="ECO:0000256" key="1">
    <source>
        <dbReference type="SAM" id="Phobius"/>
    </source>
</evidence>
<dbReference type="OrthoDB" id="771136at2759"/>
<protein>
    <submittedName>
        <fullName evidence="2">Peptidase A1 domain-containing protein</fullName>
    </submittedName>
</protein>
<evidence type="ECO:0000313" key="2">
    <source>
        <dbReference type="EMBL" id="KAF7349888.1"/>
    </source>
</evidence>
<comment type="caution">
    <text evidence="2">The sequence shown here is derived from an EMBL/GenBank/DDBJ whole genome shotgun (WGS) entry which is preliminary data.</text>
</comment>